<feature type="coiled-coil region" evidence="1">
    <location>
        <begin position="38"/>
        <end position="69"/>
    </location>
</feature>
<organism evidence="3 4">
    <name type="scientific">Angomonas deanei</name>
    <dbReference type="NCBI Taxonomy" id="59799"/>
    <lineage>
        <taxon>Eukaryota</taxon>
        <taxon>Discoba</taxon>
        <taxon>Euglenozoa</taxon>
        <taxon>Kinetoplastea</taxon>
        <taxon>Metakinetoplastina</taxon>
        <taxon>Trypanosomatida</taxon>
        <taxon>Trypanosomatidae</taxon>
        <taxon>Strigomonadinae</taxon>
        <taxon>Angomonas</taxon>
    </lineage>
</organism>
<keyword evidence="4" id="KW-1185">Reference proteome</keyword>
<dbReference type="EMBL" id="LR877163">
    <property type="protein sequence ID" value="CAD2221059.1"/>
    <property type="molecule type" value="Genomic_DNA"/>
</dbReference>
<dbReference type="OrthoDB" id="272721at2759"/>
<dbReference type="Proteomes" id="UP000515908">
    <property type="component" value="Chromosome 19"/>
</dbReference>
<protein>
    <submittedName>
        <fullName evidence="3">Uncharacterized protein</fullName>
    </submittedName>
</protein>
<feature type="region of interest" description="Disordered" evidence="2">
    <location>
        <begin position="190"/>
        <end position="226"/>
    </location>
</feature>
<accession>A0A7G2CNX2</accession>
<evidence type="ECO:0000313" key="3">
    <source>
        <dbReference type="EMBL" id="CAD2221059.1"/>
    </source>
</evidence>
<dbReference type="AlphaFoldDB" id="A0A7G2CNX2"/>
<evidence type="ECO:0000313" key="4">
    <source>
        <dbReference type="Proteomes" id="UP000515908"/>
    </source>
</evidence>
<evidence type="ECO:0000256" key="2">
    <source>
        <dbReference type="SAM" id="MobiDB-lite"/>
    </source>
</evidence>
<reference evidence="3 4" key="1">
    <citation type="submission" date="2020-08" db="EMBL/GenBank/DDBJ databases">
        <authorList>
            <person name="Newling K."/>
            <person name="Davey J."/>
            <person name="Forrester S."/>
        </authorList>
    </citation>
    <scope>NUCLEOTIDE SEQUENCE [LARGE SCALE GENOMIC DNA]</scope>
    <source>
        <strain evidence="4">Crithidia deanei Carvalho (ATCC PRA-265)</strain>
    </source>
</reference>
<name>A0A7G2CNX2_9TRYP</name>
<keyword evidence="1" id="KW-0175">Coiled coil</keyword>
<sequence length="261" mass="31449">MHYYETRESNSRQEFTNAVKEIQDSMALFLKGREAQLAEEFKAKVQEMQKELVEKEAAVERRKNFLENEYRGIVDNFEREKARWKQQHQGEYDTYMQRAKEREDWAMASVTAREKRLTVLEEQYTADRGKWERETEERVLKKEEALRSQYETTIEEMRRSFEQERQKLSDTYLDQLQRITNLHAQNERELERMHREKERELGQPYKTSFVQSSTTPTEKEREQSFLQQSSLLSKFEMVEAKQNERAQKLKMAFGEKDSGSP</sequence>
<feature type="compositionally biased region" description="Basic and acidic residues" evidence="2">
    <location>
        <begin position="190"/>
        <end position="201"/>
    </location>
</feature>
<proteinExistence type="predicted"/>
<gene>
    <name evidence="3" type="ORF">ADEAN_000859000</name>
</gene>
<evidence type="ECO:0000256" key="1">
    <source>
        <dbReference type="SAM" id="Coils"/>
    </source>
</evidence>
<dbReference type="VEuPathDB" id="TriTrypDB:ADEAN_000859000"/>
<feature type="compositionally biased region" description="Polar residues" evidence="2">
    <location>
        <begin position="205"/>
        <end position="216"/>
    </location>
</feature>